<protein>
    <submittedName>
        <fullName evidence="2">Uncharacterized protein</fullName>
    </submittedName>
</protein>
<dbReference type="WBParaSite" id="nRc.2.0.1.t26759-RA">
    <property type="protein sequence ID" value="nRc.2.0.1.t26759-RA"/>
    <property type="gene ID" value="nRc.2.0.1.g26759"/>
</dbReference>
<keyword evidence="1" id="KW-1185">Reference proteome</keyword>
<dbReference type="AlphaFoldDB" id="A0A915JKN7"/>
<proteinExistence type="predicted"/>
<organism evidence="1 2">
    <name type="scientific">Romanomermis culicivorax</name>
    <name type="common">Nematode worm</name>
    <dbReference type="NCBI Taxonomy" id="13658"/>
    <lineage>
        <taxon>Eukaryota</taxon>
        <taxon>Metazoa</taxon>
        <taxon>Ecdysozoa</taxon>
        <taxon>Nematoda</taxon>
        <taxon>Enoplea</taxon>
        <taxon>Dorylaimia</taxon>
        <taxon>Mermithida</taxon>
        <taxon>Mermithoidea</taxon>
        <taxon>Mermithidae</taxon>
        <taxon>Romanomermis</taxon>
    </lineage>
</organism>
<evidence type="ECO:0000313" key="1">
    <source>
        <dbReference type="Proteomes" id="UP000887565"/>
    </source>
</evidence>
<name>A0A915JKN7_ROMCU</name>
<dbReference type="Proteomes" id="UP000887565">
    <property type="component" value="Unplaced"/>
</dbReference>
<accession>A0A915JKN7</accession>
<sequence length="115" mass="13077">MQDDVFFVTSKIQSFQLLDWYMAAAVAQAVAVYNSESKITKDAKNRENFASCMNLMNDGDIYQEEVQSITIQLALRVFHKRKQMSGQTLQAFFDILIKNSCSKISKPLEVAVITE</sequence>
<reference evidence="2" key="1">
    <citation type="submission" date="2022-11" db="UniProtKB">
        <authorList>
            <consortium name="WormBaseParasite"/>
        </authorList>
    </citation>
    <scope>IDENTIFICATION</scope>
</reference>
<evidence type="ECO:0000313" key="2">
    <source>
        <dbReference type="WBParaSite" id="nRc.2.0.1.t26759-RA"/>
    </source>
</evidence>